<protein>
    <submittedName>
        <fullName evidence="1">Uncharacterized protein</fullName>
    </submittedName>
</protein>
<name>A0A2N8HAX7_9BACT</name>
<dbReference type="AlphaFoldDB" id="A0A2N8HAX7"/>
<gene>
    <name evidence="1" type="ORF">CXU22_10235</name>
</gene>
<organism evidence="1 2">
    <name type="scientific">Akkermansia muciniphila</name>
    <dbReference type="NCBI Taxonomy" id="239935"/>
    <lineage>
        <taxon>Bacteria</taxon>
        <taxon>Pseudomonadati</taxon>
        <taxon>Verrucomicrobiota</taxon>
        <taxon>Verrucomicrobiia</taxon>
        <taxon>Verrucomicrobiales</taxon>
        <taxon>Akkermansiaceae</taxon>
        <taxon>Akkermansia</taxon>
    </lineage>
</organism>
<sequence length="89" mass="9585">MHLYPFPGNCNFSKKGGLLSYLAVSSGPGVPSNGYRENGRNPVFPARQGGTWRVAVSHPLPGFEMAENGTFIDPGEMLRTKLEGRGASF</sequence>
<comment type="caution">
    <text evidence="1">The sequence shown here is derived from an EMBL/GenBank/DDBJ whole genome shotgun (WGS) entry which is preliminary data.</text>
</comment>
<evidence type="ECO:0000313" key="2">
    <source>
        <dbReference type="Proteomes" id="UP000236000"/>
    </source>
</evidence>
<reference evidence="1 2" key="1">
    <citation type="journal article" date="2017" name="BMC Genomics">
        <title>Genome sequencing of 39 Akkermansia muciniphila isolates reveals its population structure, genomic and functional diverisity, and global distribution in mammalian gut microbiotas.</title>
        <authorList>
            <person name="Guo X."/>
            <person name="Li S."/>
            <person name="Zhang J."/>
            <person name="Wu F."/>
            <person name="Li X."/>
            <person name="Wu D."/>
            <person name="Zhang M."/>
            <person name="Ou Z."/>
            <person name="Jie Z."/>
            <person name="Yan Q."/>
            <person name="Li P."/>
            <person name="Yi J."/>
            <person name="Peng Y."/>
        </authorList>
    </citation>
    <scope>NUCLEOTIDE SEQUENCE [LARGE SCALE GENOMIC DNA]</scope>
    <source>
        <strain evidence="1 2">GP24</strain>
    </source>
</reference>
<proteinExistence type="predicted"/>
<dbReference type="Proteomes" id="UP000236000">
    <property type="component" value="Unassembled WGS sequence"/>
</dbReference>
<evidence type="ECO:0000313" key="1">
    <source>
        <dbReference type="EMBL" id="PNC17016.1"/>
    </source>
</evidence>
<accession>A0A2N8HAX7</accession>
<dbReference type="EMBL" id="PJKA01000013">
    <property type="protein sequence ID" value="PNC17016.1"/>
    <property type="molecule type" value="Genomic_DNA"/>
</dbReference>